<feature type="zinc finger region" description="C3H1-type" evidence="1">
    <location>
        <begin position="367"/>
        <end position="395"/>
    </location>
</feature>
<evidence type="ECO:0000259" key="3">
    <source>
        <dbReference type="PROSITE" id="PS50103"/>
    </source>
</evidence>
<evidence type="ECO:0000256" key="2">
    <source>
        <dbReference type="SAM" id="Coils"/>
    </source>
</evidence>
<evidence type="ECO:0000313" key="5">
    <source>
        <dbReference type="Proteomes" id="UP001201163"/>
    </source>
</evidence>
<dbReference type="InterPro" id="IPR000571">
    <property type="entry name" value="Znf_CCCH"/>
</dbReference>
<dbReference type="EMBL" id="JAKELL010000041">
    <property type="protein sequence ID" value="KAH8988610.1"/>
    <property type="molecule type" value="Genomic_DNA"/>
</dbReference>
<keyword evidence="1" id="KW-0862">Zinc</keyword>
<sequence length="414" mass="46311">MVNLLGENFWLGFRVRTAKAQRLLFIYVPTELARTTSDENMQLNDKLRDLEVEVEVWKEQAISLRNAQDYESKPAFRRSVAFENGVEGKDVTNLQKNIALCVIDGTRSVFSPNYLVQGGEGGRKAGQEIVQGITDHLANDGSLQVARIKVSIVIYIMRSRLRNELIAGDTCTAEQFDGFFAGLNETRHLNVVEVGDKSDTDRKIEDYLQLFAGLTQTVRVFFGGGNSSHYLSVMATLEKCNASSKLVILRSQTGSPYGASARTPFIMLPGLFTAGQLVPATPKPTTPFSLPISEPDEPDAWATPTESFSFSGQRKQSTIDPTLPLYKQDPPPCNEHYLMTTCSKEGRCRYSHEYNLTDDQLATLSRNAKQSPCWFLNNDRECPFGPSCCWGHVCPFGIKCHYSLKDKCRFKGRE</sequence>
<dbReference type="AlphaFoldDB" id="A0AAD4LCI5"/>
<proteinExistence type="predicted"/>
<keyword evidence="1" id="KW-0863">Zinc-finger</keyword>
<reference evidence="4" key="1">
    <citation type="submission" date="2022-01" db="EMBL/GenBank/DDBJ databases">
        <title>Comparative genomics reveals a dynamic genome evolution in the ectomycorrhizal milk-cap (Lactarius) mushrooms.</title>
        <authorList>
            <consortium name="DOE Joint Genome Institute"/>
            <person name="Lebreton A."/>
            <person name="Tang N."/>
            <person name="Kuo A."/>
            <person name="LaButti K."/>
            <person name="Drula E."/>
            <person name="Barry K."/>
            <person name="Clum A."/>
            <person name="Lipzen A."/>
            <person name="Mousain D."/>
            <person name="Ng V."/>
            <person name="Wang R."/>
            <person name="Wang X."/>
            <person name="Dai Y."/>
            <person name="Henrissat B."/>
            <person name="Grigoriev I.V."/>
            <person name="Guerin-Laguette A."/>
            <person name="Yu F."/>
            <person name="Martin F.M."/>
        </authorList>
    </citation>
    <scope>NUCLEOTIDE SEQUENCE</scope>
    <source>
        <strain evidence="4">QP</strain>
    </source>
</reference>
<evidence type="ECO:0000313" key="4">
    <source>
        <dbReference type="EMBL" id="KAH8988610.1"/>
    </source>
</evidence>
<name>A0AAD4LCI5_9AGAM</name>
<dbReference type="PROSITE" id="PS50103">
    <property type="entry name" value="ZF_C3H1"/>
    <property type="match status" value="2"/>
</dbReference>
<feature type="coiled-coil region" evidence="2">
    <location>
        <begin position="33"/>
        <end position="67"/>
    </location>
</feature>
<protein>
    <recommendedName>
        <fullName evidence="3">C3H1-type domain-containing protein</fullName>
    </recommendedName>
</protein>
<keyword evidence="2" id="KW-0175">Coiled coil</keyword>
<feature type="zinc finger region" description="C3H1-type" evidence="1">
    <location>
        <begin position="327"/>
        <end position="355"/>
    </location>
</feature>
<feature type="domain" description="C3H1-type" evidence="3">
    <location>
        <begin position="327"/>
        <end position="355"/>
    </location>
</feature>
<keyword evidence="1" id="KW-0479">Metal-binding</keyword>
<organism evidence="4 5">
    <name type="scientific">Lactarius akahatsu</name>
    <dbReference type="NCBI Taxonomy" id="416441"/>
    <lineage>
        <taxon>Eukaryota</taxon>
        <taxon>Fungi</taxon>
        <taxon>Dikarya</taxon>
        <taxon>Basidiomycota</taxon>
        <taxon>Agaricomycotina</taxon>
        <taxon>Agaricomycetes</taxon>
        <taxon>Russulales</taxon>
        <taxon>Russulaceae</taxon>
        <taxon>Lactarius</taxon>
    </lineage>
</organism>
<dbReference type="PANTHER" id="PTHR37543">
    <property type="entry name" value="CCCH ZINC FINGER DNA BINDING PROTEIN (AFU_ORTHOLOGUE AFUA_5G12760)"/>
    <property type="match status" value="1"/>
</dbReference>
<dbReference type="PANTHER" id="PTHR37543:SF1">
    <property type="entry name" value="CCCH ZINC FINGER DNA BINDING PROTEIN (AFU_ORTHOLOGUE AFUA_5G12760)"/>
    <property type="match status" value="1"/>
</dbReference>
<accession>A0AAD4LCI5</accession>
<dbReference type="Proteomes" id="UP001201163">
    <property type="component" value="Unassembled WGS sequence"/>
</dbReference>
<keyword evidence="5" id="KW-1185">Reference proteome</keyword>
<evidence type="ECO:0000256" key="1">
    <source>
        <dbReference type="PROSITE-ProRule" id="PRU00723"/>
    </source>
</evidence>
<comment type="caution">
    <text evidence="4">The sequence shown here is derived from an EMBL/GenBank/DDBJ whole genome shotgun (WGS) entry which is preliminary data.</text>
</comment>
<dbReference type="Gene3D" id="4.10.1000.10">
    <property type="entry name" value="Zinc finger, CCCH-type"/>
    <property type="match status" value="1"/>
</dbReference>
<dbReference type="GO" id="GO:0008270">
    <property type="term" value="F:zinc ion binding"/>
    <property type="evidence" value="ECO:0007669"/>
    <property type="project" value="UniProtKB-KW"/>
</dbReference>
<feature type="domain" description="C3H1-type" evidence="3">
    <location>
        <begin position="367"/>
        <end position="395"/>
    </location>
</feature>
<gene>
    <name evidence="4" type="ORF">EDB92DRAFT_1800579</name>
</gene>
<dbReference type="Pfam" id="PF25540">
    <property type="entry name" value="DUF7923"/>
    <property type="match status" value="1"/>
</dbReference>
<dbReference type="InterPro" id="IPR057683">
    <property type="entry name" value="DUF7923"/>
</dbReference>